<keyword evidence="2" id="KW-1185">Reference proteome</keyword>
<dbReference type="EMBL" id="JAAVLW010000002">
    <property type="protein sequence ID" value="NOJ46047.1"/>
    <property type="molecule type" value="Genomic_DNA"/>
</dbReference>
<dbReference type="RefSeq" id="WP_171708921.1">
    <property type="nucleotide sequence ID" value="NZ_JAAVLW010000002.1"/>
</dbReference>
<protein>
    <submittedName>
        <fullName evidence="1">Uncharacterized protein</fullName>
    </submittedName>
</protein>
<reference evidence="1 2" key="1">
    <citation type="submission" date="2020-03" db="EMBL/GenBank/DDBJ databases">
        <title>Bradyrhizobium diversity isolated from nodules of Muelleranthus trifoliolatus.</title>
        <authorList>
            <person name="Klepa M."/>
            <person name="Helene L."/>
            <person name="Hungria M."/>
        </authorList>
    </citation>
    <scope>NUCLEOTIDE SEQUENCE [LARGE SCALE GENOMIC DNA]</scope>
    <source>
        <strain evidence="1 2">WSM 1744</strain>
    </source>
</reference>
<comment type="caution">
    <text evidence="1">The sequence shown here is derived from an EMBL/GenBank/DDBJ whole genome shotgun (WGS) entry which is preliminary data.</text>
</comment>
<proteinExistence type="predicted"/>
<evidence type="ECO:0000313" key="2">
    <source>
        <dbReference type="Proteomes" id="UP000528734"/>
    </source>
</evidence>
<evidence type="ECO:0000313" key="1">
    <source>
        <dbReference type="EMBL" id="NOJ46047.1"/>
    </source>
</evidence>
<dbReference type="Proteomes" id="UP000528734">
    <property type="component" value="Unassembled WGS sequence"/>
</dbReference>
<accession>A0A7Y4H3H7</accession>
<name>A0A7Y4H3H7_9BRAD</name>
<gene>
    <name evidence="1" type="ORF">HCN50_07270</name>
</gene>
<organism evidence="1 2">
    <name type="scientific">Bradyrhizobium archetypum</name>
    <dbReference type="NCBI Taxonomy" id="2721160"/>
    <lineage>
        <taxon>Bacteria</taxon>
        <taxon>Pseudomonadati</taxon>
        <taxon>Pseudomonadota</taxon>
        <taxon>Alphaproteobacteria</taxon>
        <taxon>Hyphomicrobiales</taxon>
        <taxon>Nitrobacteraceae</taxon>
        <taxon>Bradyrhizobium</taxon>
    </lineage>
</organism>
<dbReference type="AlphaFoldDB" id="A0A7Y4H3H7"/>
<sequence>MVKWVYRTRAGQAQIVPTPKGYALVFDGEPLGHYASPASAAEELANGTCHWPSAGNPSDMGIPEELDEWIRVG</sequence>